<evidence type="ECO:0000313" key="1">
    <source>
        <dbReference type="EMBL" id="OGZ75577.1"/>
    </source>
</evidence>
<evidence type="ECO:0000313" key="2">
    <source>
        <dbReference type="Proteomes" id="UP000178632"/>
    </source>
</evidence>
<accession>A0A1G2ILY1</accession>
<protein>
    <submittedName>
        <fullName evidence="1">Uncharacterized protein</fullName>
    </submittedName>
</protein>
<gene>
    <name evidence="1" type="ORF">A3G45_01205</name>
</gene>
<sequence length="66" mass="7612">MVSLSLTIKEGKNKSHKMVEFDVREFEKLAALFGMFNPDFLKSVARAEKDIKAGRVREIKSLKELR</sequence>
<organism evidence="1 2">
    <name type="scientific">Candidatus Staskawiczbacteria bacterium RIFCSPLOWO2_12_FULL_37_15</name>
    <dbReference type="NCBI Taxonomy" id="1802218"/>
    <lineage>
        <taxon>Bacteria</taxon>
        <taxon>Candidatus Staskawicziibacteriota</taxon>
    </lineage>
</organism>
<comment type="caution">
    <text evidence="1">The sequence shown here is derived from an EMBL/GenBank/DDBJ whole genome shotgun (WGS) entry which is preliminary data.</text>
</comment>
<proteinExistence type="predicted"/>
<dbReference type="EMBL" id="MHPE01000046">
    <property type="protein sequence ID" value="OGZ75577.1"/>
    <property type="molecule type" value="Genomic_DNA"/>
</dbReference>
<reference evidence="1 2" key="1">
    <citation type="journal article" date="2016" name="Nat. Commun.">
        <title>Thousands of microbial genomes shed light on interconnected biogeochemical processes in an aquifer system.</title>
        <authorList>
            <person name="Anantharaman K."/>
            <person name="Brown C.T."/>
            <person name="Hug L.A."/>
            <person name="Sharon I."/>
            <person name="Castelle C.J."/>
            <person name="Probst A.J."/>
            <person name="Thomas B.C."/>
            <person name="Singh A."/>
            <person name="Wilkins M.J."/>
            <person name="Karaoz U."/>
            <person name="Brodie E.L."/>
            <person name="Williams K.H."/>
            <person name="Hubbard S.S."/>
            <person name="Banfield J.F."/>
        </authorList>
    </citation>
    <scope>NUCLEOTIDE SEQUENCE [LARGE SCALE GENOMIC DNA]</scope>
</reference>
<name>A0A1G2ILY1_9BACT</name>
<dbReference type="Proteomes" id="UP000178632">
    <property type="component" value="Unassembled WGS sequence"/>
</dbReference>
<dbReference type="AlphaFoldDB" id="A0A1G2ILY1"/>